<evidence type="ECO:0000313" key="2">
    <source>
        <dbReference type="Proteomes" id="UP000723463"/>
    </source>
</evidence>
<proteinExistence type="predicted"/>
<comment type="caution">
    <text evidence="1">The sequence shown here is derived from an EMBL/GenBank/DDBJ whole genome shotgun (WGS) entry which is preliminary data.</text>
</comment>
<accession>A0A9P6FFH3</accession>
<sequence>MTGPSLPKVIATILGFLNENTLSIHYSWSLVSDLVLAGLELDRSLGDNQSPMNKLRLDKARLIKYLNIQAARTRRLLR</sequence>
<organism evidence="1 2">
    <name type="scientific">Mortierella hygrophila</name>
    <dbReference type="NCBI Taxonomy" id="979708"/>
    <lineage>
        <taxon>Eukaryota</taxon>
        <taxon>Fungi</taxon>
        <taxon>Fungi incertae sedis</taxon>
        <taxon>Mucoromycota</taxon>
        <taxon>Mortierellomycotina</taxon>
        <taxon>Mortierellomycetes</taxon>
        <taxon>Mortierellales</taxon>
        <taxon>Mortierellaceae</taxon>
        <taxon>Mortierella</taxon>
    </lineage>
</organism>
<dbReference type="EMBL" id="JAAAXW010000013">
    <property type="protein sequence ID" value="KAF9550099.1"/>
    <property type="molecule type" value="Genomic_DNA"/>
</dbReference>
<keyword evidence="2" id="KW-1185">Reference proteome</keyword>
<dbReference type="AlphaFoldDB" id="A0A9P6FFH3"/>
<gene>
    <name evidence="1" type="ORF">EC957_001585</name>
</gene>
<reference evidence="1" key="1">
    <citation type="journal article" date="2020" name="Fungal Divers.">
        <title>Resolving the Mortierellaceae phylogeny through synthesis of multi-gene phylogenetics and phylogenomics.</title>
        <authorList>
            <person name="Vandepol N."/>
            <person name="Liber J."/>
            <person name="Desiro A."/>
            <person name="Na H."/>
            <person name="Kennedy M."/>
            <person name="Barry K."/>
            <person name="Grigoriev I.V."/>
            <person name="Miller A.N."/>
            <person name="O'Donnell K."/>
            <person name="Stajich J.E."/>
            <person name="Bonito G."/>
        </authorList>
    </citation>
    <scope>NUCLEOTIDE SEQUENCE</scope>
    <source>
        <strain evidence="1">NRRL 2591</strain>
    </source>
</reference>
<name>A0A9P6FFH3_9FUNG</name>
<evidence type="ECO:0000313" key="1">
    <source>
        <dbReference type="EMBL" id="KAF9550099.1"/>
    </source>
</evidence>
<dbReference type="Proteomes" id="UP000723463">
    <property type="component" value="Unassembled WGS sequence"/>
</dbReference>
<protein>
    <submittedName>
        <fullName evidence="1">Uncharacterized protein</fullName>
    </submittedName>
</protein>